<gene>
    <name evidence="1" type="ORF">VNO77_18948</name>
</gene>
<dbReference type="AlphaFoldDB" id="A0AAN9LLV0"/>
<evidence type="ECO:0000313" key="1">
    <source>
        <dbReference type="EMBL" id="KAK7338341.1"/>
    </source>
</evidence>
<protein>
    <submittedName>
        <fullName evidence="1">Uncharacterized protein</fullName>
    </submittedName>
</protein>
<proteinExistence type="predicted"/>
<dbReference type="EMBL" id="JAYMYQ010000004">
    <property type="protein sequence ID" value="KAK7338341.1"/>
    <property type="molecule type" value="Genomic_DNA"/>
</dbReference>
<organism evidence="1 2">
    <name type="scientific">Canavalia gladiata</name>
    <name type="common">Sword bean</name>
    <name type="synonym">Dolichos gladiatus</name>
    <dbReference type="NCBI Taxonomy" id="3824"/>
    <lineage>
        <taxon>Eukaryota</taxon>
        <taxon>Viridiplantae</taxon>
        <taxon>Streptophyta</taxon>
        <taxon>Embryophyta</taxon>
        <taxon>Tracheophyta</taxon>
        <taxon>Spermatophyta</taxon>
        <taxon>Magnoliopsida</taxon>
        <taxon>eudicotyledons</taxon>
        <taxon>Gunneridae</taxon>
        <taxon>Pentapetalae</taxon>
        <taxon>rosids</taxon>
        <taxon>fabids</taxon>
        <taxon>Fabales</taxon>
        <taxon>Fabaceae</taxon>
        <taxon>Papilionoideae</taxon>
        <taxon>50 kb inversion clade</taxon>
        <taxon>NPAAA clade</taxon>
        <taxon>indigoferoid/millettioid clade</taxon>
        <taxon>Phaseoleae</taxon>
        <taxon>Canavalia</taxon>
    </lineage>
</organism>
<accession>A0AAN9LLV0</accession>
<keyword evidence="2" id="KW-1185">Reference proteome</keyword>
<name>A0AAN9LLV0_CANGL</name>
<comment type="caution">
    <text evidence="1">The sequence shown here is derived from an EMBL/GenBank/DDBJ whole genome shotgun (WGS) entry which is preliminary data.</text>
</comment>
<evidence type="ECO:0000313" key="2">
    <source>
        <dbReference type="Proteomes" id="UP001367508"/>
    </source>
</evidence>
<sequence length="109" mass="12203">MRRGRIAHKSARTVDASVEKKKTGETYNVASGQERPFSCVVDSTSSIKTFAHTAIIPRRRSSSPSHICSLRSIHRDPSHLKPSFRCLIPQLKEVSIRPPLTLSIRVLNL</sequence>
<reference evidence="1 2" key="1">
    <citation type="submission" date="2024-01" db="EMBL/GenBank/DDBJ databases">
        <title>The genomes of 5 underutilized Papilionoideae crops provide insights into root nodulation and disease resistanc.</title>
        <authorList>
            <person name="Jiang F."/>
        </authorList>
    </citation>
    <scope>NUCLEOTIDE SEQUENCE [LARGE SCALE GENOMIC DNA]</scope>
    <source>
        <strain evidence="1">LVBAO_FW01</strain>
        <tissue evidence="1">Leaves</tissue>
    </source>
</reference>
<dbReference type="Proteomes" id="UP001367508">
    <property type="component" value="Unassembled WGS sequence"/>
</dbReference>